<keyword evidence="1" id="KW-0812">Transmembrane</keyword>
<evidence type="ECO:0000313" key="2">
    <source>
        <dbReference type="EMBL" id="MFC4026628.1"/>
    </source>
</evidence>
<dbReference type="EMBL" id="JBHSAS010000006">
    <property type="protein sequence ID" value="MFC4026628.1"/>
    <property type="molecule type" value="Genomic_DNA"/>
</dbReference>
<sequence>MIGKLLSLEWKSFTRSASFGKSLGVKILLGFLGLYFAVIFLGIGVGLHPFLKEMYPDEVPLLKFNEFVLAWLGFELIFRFFLQSLPVLKIKPLLLQDIRKKKLVDFVLYKSLFSFYNLFPILFYVPFAIMNGVKSDYSTISLLAWCAAMLFFSFSLNFLNFLIKKKFAENIKSFLPFIFLILVLAGLEYFDIISLGEQFGLFLNFLLEMPYLAVLPLLLCIGLFMLIRNILLDKFYLDAGLKAKQQVAKSQDFEWTKRFGDIAPFLQLDMKMIWRNKRPRTTVFLSFIFLLYGLMFFTNSAFEKISIMPVFAGVFMTGMFITNFGQFIPSWDSSYYQMIMAQNIPMRKYLASKAALLSFSIIVLTILSTPYLYFGWNVMLIIVMCALYNLGVNVPFLIFMGSLNKKRIDLEKSPVMNYQGMGAAQWIMALPILFVPPGIFYLFFKLFSYNIGLLALGILGVIGLLLRNYLMDKITLQYKKKKYIMIHGFKQTDA</sequence>
<organism evidence="2 3">
    <name type="scientific">Zunongwangia endophytica</name>
    <dbReference type="NCBI Taxonomy" id="1808945"/>
    <lineage>
        <taxon>Bacteria</taxon>
        <taxon>Pseudomonadati</taxon>
        <taxon>Bacteroidota</taxon>
        <taxon>Flavobacteriia</taxon>
        <taxon>Flavobacteriales</taxon>
        <taxon>Flavobacteriaceae</taxon>
        <taxon>Zunongwangia</taxon>
    </lineage>
</organism>
<proteinExistence type="predicted"/>
<feature type="transmembrane region" description="Helical" evidence="1">
    <location>
        <begin position="449"/>
        <end position="470"/>
    </location>
</feature>
<reference evidence="3" key="1">
    <citation type="journal article" date="2019" name="Int. J. Syst. Evol. Microbiol.">
        <title>The Global Catalogue of Microorganisms (GCM) 10K type strain sequencing project: providing services to taxonomists for standard genome sequencing and annotation.</title>
        <authorList>
            <consortium name="The Broad Institute Genomics Platform"/>
            <consortium name="The Broad Institute Genome Sequencing Center for Infectious Disease"/>
            <person name="Wu L."/>
            <person name="Ma J."/>
        </authorList>
    </citation>
    <scope>NUCLEOTIDE SEQUENCE [LARGE SCALE GENOMIC DNA]</scope>
    <source>
        <strain evidence="3">CECT 9128</strain>
    </source>
</reference>
<feature type="transmembrane region" description="Helical" evidence="1">
    <location>
        <begin position="423"/>
        <end position="443"/>
    </location>
</feature>
<dbReference type="Proteomes" id="UP001595793">
    <property type="component" value="Unassembled WGS sequence"/>
</dbReference>
<keyword evidence="1" id="KW-1133">Transmembrane helix</keyword>
<feature type="transmembrane region" description="Helical" evidence="1">
    <location>
        <begin position="308"/>
        <end position="328"/>
    </location>
</feature>
<keyword evidence="3" id="KW-1185">Reference proteome</keyword>
<keyword evidence="1" id="KW-0472">Membrane</keyword>
<protein>
    <submittedName>
        <fullName evidence="2">DUF5687 family protein</fullName>
    </submittedName>
</protein>
<feature type="transmembrane region" description="Helical" evidence="1">
    <location>
        <begin position="67"/>
        <end position="88"/>
    </location>
</feature>
<feature type="transmembrane region" description="Helical" evidence="1">
    <location>
        <begin position="281"/>
        <end position="302"/>
    </location>
</feature>
<name>A0ABV8H3A6_9FLAO</name>
<feature type="transmembrane region" description="Helical" evidence="1">
    <location>
        <begin position="23"/>
        <end position="47"/>
    </location>
</feature>
<feature type="transmembrane region" description="Helical" evidence="1">
    <location>
        <begin position="142"/>
        <end position="162"/>
    </location>
</feature>
<feature type="transmembrane region" description="Helical" evidence="1">
    <location>
        <begin position="174"/>
        <end position="195"/>
    </location>
</feature>
<evidence type="ECO:0000256" key="1">
    <source>
        <dbReference type="SAM" id="Phobius"/>
    </source>
</evidence>
<feature type="transmembrane region" description="Helical" evidence="1">
    <location>
        <begin position="201"/>
        <end position="227"/>
    </location>
</feature>
<comment type="caution">
    <text evidence="2">The sequence shown here is derived from an EMBL/GenBank/DDBJ whole genome shotgun (WGS) entry which is preliminary data.</text>
</comment>
<feature type="transmembrane region" description="Helical" evidence="1">
    <location>
        <begin position="349"/>
        <end position="373"/>
    </location>
</feature>
<accession>A0ABV8H3A6</accession>
<dbReference type="InterPro" id="IPR043742">
    <property type="entry name" value="DUF5687"/>
</dbReference>
<dbReference type="Pfam" id="PF18940">
    <property type="entry name" value="DUF5687"/>
    <property type="match status" value="1"/>
</dbReference>
<gene>
    <name evidence="2" type="ORF">ACFOS1_04375</name>
</gene>
<feature type="transmembrane region" description="Helical" evidence="1">
    <location>
        <begin position="108"/>
        <end position="130"/>
    </location>
</feature>
<feature type="transmembrane region" description="Helical" evidence="1">
    <location>
        <begin position="379"/>
        <end position="403"/>
    </location>
</feature>
<dbReference type="RefSeq" id="WP_290235926.1">
    <property type="nucleotide sequence ID" value="NZ_JAUFPZ010000002.1"/>
</dbReference>
<evidence type="ECO:0000313" key="3">
    <source>
        <dbReference type="Proteomes" id="UP001595793"/>
    </source>
</evidence>